<dbReference type="CDD" id="cd02238">
    <property type="entry name" value="cupin_KdgF"/>
    <property type="match status" value="1"/>
</dbReference>
<protein>
    <submittedName>
        <fullName evidence="2">Cupin domain-containing protein</fullName>
    </submittedName>
</protein>
<dbReference type="InterPro" id="IPR014710">
    <property type="entry name" value="RmlC-like_jellyroll"/>
</dbReference>
<dbReference type="RefSeq" id="WP_274266679.1">
    <property type="nucleotide sequence ID" value="NZ_CP117880.1"/>
</dbReference>
<accession>A0ABY7WH56</accession>
<sequence length="109" mass="12367">MRNIFMKDSDLYWTELGEGVRRKILAHNDDLMLVKVAFEKGAVGTLHQHVHVQTSYVSTGKFSYRIGEEERILDVGDSCVIPSMTLHGCTCLEAGELIDCFTPLREDFM</sequence>
<dbReference type="InterPro" id="IPR011051">
    <property type="entry name" value="RmlC_Cupin_sf"/>
</dbReference>
<keyword evidence="3" id="KW-1185">Reference proteome</keyword>
<dbReference type="Gene3D" id="2.60.120.10">
    <property type="entry name" value="Jelly Rolls"/>
    <property type="match status" value="1"/>
</dbReference>
<dbReference type="InterPro" id="IPR013096">
    <property type="entry name" value="Cupin_2"/>
</dbReference>
<evidence type="ECO:0000313" key="2">
    <source>
        <dbReference type="EMBL" id="WDF67944.1"/>
    </source>
</evidence>
<dbReference type="EMBL" id="CP117880">
    <property type="protein sequence ID" value="WDF67944.1"/>
    <property type="molecule type" value="Genomic_DNA"/>
</dbReference>
<dbReference type="InterPro" id="IPR025499">
    <property type="entry name" value="KdgF"/>
</dbReference>
<dbReference type="Pfam" id="PF07883">
    <property type="entry name" value="Cupin_2"/>
    <property type="match status" value="1"/>
</dbReference>
<dbReference type="InterPro" id="IPR052535">
    <property type="entry name" value="Bacilysin_H2HPP_isomerase"/>
</dbReference>
<dbReference type="SUPFAM" id="SSF51182">
    <property type="entry name" value="RmlC-like cupins"/>
    <property type="match status" value="1"/>
</dbReference>
<proteinExistence type="predicted"/>
<reference evidence="2 3" key="1">
    <citation type="submission" date="2023-02" db="EMBL/GenBank/DDBJ databases">
        <title>Genome sequence of Sphingobacterium sp. KACC 22765.</title>
        <authorList>
            <person name="Kim S."/>
            <person name="Heo J."/>
            <person name="Kwon S.-W."/>
        </authorList>
    </citation>
    <scope>NUCLEOTIDE SEQUENCE [LARGE SCALE GENOMIC DNA]</scope>
    <source>
        <strain evidence="2 3">KACC 22765</strain>
    </source>
</reference>
<gene>
    <name evidence="2" type="ORF">PQ465_16780</name>
</gene>
<dbReference type="PIRSF" id="PIRSF029883">
    <property type="entry name" value="KdgF"/>
    <property type="match status" value="1"/>
</dbReference>
<dbReference type="Proteomes" id="UP001221558">
    <property type="component" value="Chromosome"/>
</dbReference>
<dbReference type="PANTHER" id="PTHR40112:SF1">
    <property type="entry name" value="H2HPP ISOMERASE"/>
    <property type="match status" value="1"/>
</dbReference>
<name>A0ABY7WH56_9SPHI</name>
<evidence type="ECO:0000259" key="1">
    <source>
        <dbReference type="Pfam" id="PF07883"/>
    </source>
</evidence>
<evidence type="ECO:0000313" key="3">
    <source>
        <dbReference type="Proteomes" id="UP001221558"/>
    </source>
</evidence>
<organism evidence="2 3">
    <name type="scientific">Sphingobacterium oryzagri</name>
    <dbReference type="NCBI Taxonomy" id="3025669"/>
    <lineage>
        <taxon>Bacteria</taxon>
        <taxon>Pseudomonadati</taxon>
        <taxon>Bacteroidota</taxon>
        <taxon>Sphingobacteriia</taxon>
        <taxon>Sphingobacteriales</taxon>
        <taxon>Sphingobacteriaceae</taxon>
        <taxon>Sphingobacterium</taxon>
    </lineage>
</organism>
<dbReference type="PANTHER" id="PTHR40112">
    <property type="entry name" value="H2HPP ISOMERASE"/>
    <property type="match status" value="1"/>
</dbReference>
<feature type="domain" description="Cupin type-2" evidence="1">
    <location>
        <begin position="36"/>
        <end position="91"/>
    </location>
</feature>